<organism evidence="1 2">
    <name type="scientific">Eubacterium plexicaudatum ASF492</name>
    <dbReference type="NCBI Taxonomy" id="1235802"/>
    <lineage>
        <taxon>Bacteria</taxon>
        <taxon>Bacillati</taxon>
        <taxon>Bacillota</taxon>
        <taxon>Clostridia</taxon>
        <taxon>Eubacteriales</taxon>
        <taxon>Eubacteriaceae</taxon>
        <taxon>Eubacterium</taxon>
    </lineage>
</organism>
<dbReference type="GO" id="GO:0008811">
    <property type="term" value="F:chloramphenicol O-acetyltransferase activity"/>
    <property type="evidence" value="ECO:0007669"/>
    <property type="project" value="InterPro"/>
</dbReference>
<accession>N2ACY7</accession>
<dbReference type="Proteomes" id="UP000012589">
    <property type="component" value="Unassembled WGS sequence"/>
</dbReference>
<dbReference type="EMBL" id="AQFT01000072">
    <property type="protein sequence ID" value="EMZ27312.1"/>
    <property type="molecule type" value="Genomic_DNA"/>
</dbReference>
<comment type="caution">
    <text evidence="1">The sequence shown here is derived from an EMBL/GenBank/DDBJ whole genome shotgun (WGS) entry which is preliminary data.</text>
</comment>
<dbReference type="SUPFAM" id="SSF52777">
    <property type="entry name" value="CoA-dependent acyltransferases"/>
    <property type="match status" value="1"/>
</dbReference>
<reference evidence="1 2" key="1">
    <citation type="journal article" date="2014" name="Genome Announc.">
        <title>Draft genome sequences of the altered schaedler flora, a defined bacterial community from gnotobiotic mice.</title>
        <authorList>
            <person name="Wannemuehler M.J."/>
            <person name="Overstreet A.M."/>
            <person name="Ward D.V."/>
            <person name="Phillips G.J."/>
        </authorList>
    </citation>
    <scope>NUCLEOTIDE SEQUENCE [LARGE SCALE GENOMIC DNA]</scope>
    <source>
        <strain evidence="1 2">ASF492</strain>
    </source>
</reference>
<dbReference type="InterPro" id="IPR001707">
    <property type="entry name" value="Cmp_AcTrfase"/>
</dbReference>
<name>N2ACY7_9FIRM</name>
<evidence type="ECO:0000313" key="2">
    <source>
        <dbReference type="Proteomes" id="UP000012589"/>
    </source>
</evidence>
<dbReference type="PANTHER" id="PTHR38474">
    <property type="entry name" value="SLR0299 PROTEIN"/>
    <property type="match status" value="1"/>
</dbReference>
<dbReference type="PANTHER" id="PTHR38474:SF1">
    <property type="entry name" value="SLR0299 PROTEIN"/>
    <property type="match status" value="1"/>
</dbReference>
<dbReference type="AlphaFoldDB" id="N2ACY7"/>
<evidence type="ECO:0000313" key="1">
    <source>
        <dbReference type="EMBL" id="EMZ27312.1"/>
    </source>
</evidence>
<dbReference type="Pfam" id="PF00302">
    <property type="entry name" value="CAT"/>
    <property type="match status" value="1"/>
</dbReference>
<dbReference type="STRING" id="1235802.C823_02436"/>
<protein>
    <recommendedName>
        <fullName evidence="3">Chloramphenicol O-acetyltransferase</fullName>
    </recommendedName>
</protein>
<evidence type="ECO:0008006" key="3">
    <source>
        <dbReference type="Google" id="ProtNLM"/>
    </source>
</evidence>
<gene>
    <name evidence="1" type="ORF">C823_02436</name>
</gene>
<proteinExistence type="predicted"/>
<sequence length="210" mass="24154">MNYKKISMDTYARKDHYAYFSQMGYPYAGVTVNVEITDWLSVVRARKLPFFHSFLYAAAAAANSVPQFRQRIGENGPIEYESCRSSYTVALDDGTYCYCTLDTQQPFEEFLIYAADEQEKAVNKAGIDDGEDAQELFFISSLPWLTYANLIQPVPVPADSNPRITWGRYFQMERKMWIPVSVLCHHALVDGIHLHRFYQQLEKQLGMLCG</sequence>
<dbReference type="PATRIC" id="fig|1235802.3.peg.2576"/>
<dbReference type="eggNOG" id="COG4845">
    <property type="taxonomic scope" value="Bacteria"/>
</dbReference>
<dbReference type="SMART" id="SM01059">
    <property type="entry name" value="CAT"/>
    <property type="match status" value="1"/>
</dbReference>
<dbReference type="OrthoDB" id="9801766at2"/>
<dbReference type="Gene3D" id="3.30.559.10">
    <property type="entry name" value="Chloramphenicol acetyltransferase-like domain"/>
    <property type="match status" value="1"/>
</dbReference>
<dbReference type="InterPro" id="IPR023213">
    <property type="entry name" value="CAT-like_dom_sf"/>
</dbReference>
<dbReference type="HOGENOM" id="CLU_093121_0_0_9"/>
<keyword evidence="2" id="KW-1185">Reference proteome</keyword>